<reference evidence="3 4" key="1">
    <citation type="submission" date="2014-12" db="EMBL/GenBank/DDBJ databases">
        <title>Genome assembly of Enhygromyxa salina DSM 15201.</title>
        <authorList>
            <person name="Sharma G."/>
            <person name="Subramanian S."/>
        </authorList>
    </citation>
    <scope>NUCLEOTIDE SEQUENCE [LARGE SCALE GENOMIC DNA]</scope>
    <source>
        <strain evidence="3 4">DSM 15201</strain>
    </source>
</reference>
<evidence type="ECO:0000313" key="4">
    <source>
        <dbReference type="Proteomes" id="UP000031599"/>
    </source>
</evidence>
<name>A0A0C1ZNH2_9BACT</name>
<dbReference type="InterPro" id="IPR036280">
    <property type="entry name" value="Multihaem_cyt_sf"/>
</dbReference>
<feature type="region of interest" description="Disordered" evidence="1">
    <location>
        <begin position="77"/>
        <end position="101"/>
    </location>
</feature>
<dbReference type="Pfam" id="PF03264">
    <property type="entry name" value="Cytochrom_NNT"/>
    <property type="match status" value="1"/>
</dbReference>
<dbReference type="SUPFAM" id="SSF48695">
    <property type="entry name" value="Multiheme cytochromes"/>
    <property type="match status" value="1"/>
</dbReference>
<dbReference type="EMBL" id="JMCC02000006">
    <property type="protein sequence ID" value="KIG19019.1"/>
    <property type="molecule type" value="Genomic_DNA"/>
</dbReference>
<gene>
    <name evidence="3" type="ORF">DB30_05923</name>
</gene>
<comment type="caution">
    <text evidence="3">The sequence shown here is derived from an EMBL/GenBank/DDBJ whole genome shotgun (WGS) entry which is preliminary data.</text>
</comment>
<organism evidence="3 4">
    <name type="scientific">Enhygromyxa salina</name>
    <dbReference type="NCBI Taxonomy" id="215803"/>
    <lineage>
        <taxon>Bacteria</taxon>
        <taxon>Pseudomonadati</taxon>
        <taxon>Myxococcota</taxon>
        <taxon>Polyangia</taxon>
        <taxon>Nannocystales</taxon>
        <taxon>Nannocystaceae</taxon>
        <taxon>Enhygromyxa</taxon>
    </lineage>
</organism>
<dbReference type="InterPro" id="IPR005126">
    <property type="entry name" value="NapC/NirT_cyt_c_N"/>
</dbReference>
<accession>A0A0C1ZNH2</accession>
<evidence type="ECO:0000259" key="2">
    <source>
        <dbReference type="Pfam" id="PF03264"/>
    </source>
</evidence>
<feature type="domain" description="NapC/NirT cytochrome c N-terminal" evidence="2">
    <location>
        <begin position="28"/>
        <end position="74"/>
    </location>
</feature>
<dbReference type="AlphaFoldDB" id="A0A0C1ZNH2"/>
<dbReference type="Proteomes" id="UP000031599">
    <property type="component" value="Unassembled WGS sequence"/>
</dbReference>
<protein>
    <recommendedName>
        <fullName evidence="2">NapC/NirT cytochrome c N-terminal domain-containing protein</fullName>
    </recommendedName>
</protein>
<proteinExistence type="predicted"/>
<sequence>MLLVATVGCLPAFAPNIRANGVHAGVSKASESQTCMSCHVSEQEALELGGPTEAPIVADWMTTDTRTCVDCHRARVGSRSDPRRAKHDRLPSLAKVGRASE</sequence>
<evidence type="ECO:0000313" key="3">
    <source>
        <dbReference type="EMBL" id="KIG19019.1"/>
    </source>
</evidence>
<evidence type="ECO:0000256" key="1">
    <source>
        <dbReference type="SAM" id="MobiDB-lite"/>
    </source>
</evidence>